<dbReference type="Gene3D" id="1.10.1040.10">
    <property type="entry name" value="N-(1-d-carboxylethyl)-l-norvaline Dehydrogenase, domain 2"/>
    <property type="match status" value="1"/>
</dbReference>
<dbReference type="Gene3D" id="3.40.50.720">
    <property type="entry name" value="NAD(P)-binding Rossmann-like Domain"/>
    <property type="match status" value="1"/>
</dbReference>
<dbReference type="EMBL" id="CASHTH010001466">
    <property type="protein sequence ID" value="CAI8015780.1"/>
    <property type="molecule type" value="Genomic_DNA"/>
</dbReference>
<dbReference type="InterPro" id="IPR013328">
    <property type="entry name" value="6PGD_dom2"/>
</dbReference>
<name>A0AA35RQC6_GEOBA</name>
<dbReference type="Pfam" id="PF03446">
    <property type="entry name" value="NAD_binding_2"/>
    <property type="match status" value="1"/>
</dbReference>
<gene>
    <name evidence="8" type="ORF">GBAR_LOCUS9745</name>
</gene>
<evidence type="ECO:0000256" key="4">
    <source>
        <dbReference type="ARBA" id="ARBA00023002"/>
    </source>
</evidence>
<dbReference type="PRINTS" id="PR00076">
    <property type="entry name" value="6PGDHDRGNASE"/>
</dbReference>
<dbReference type="GO" id="GO:0050661">
    <property type="term" value="F:NADP binding"/>
    <property type="evidence" value="ECO:0007669"/>
    <property type="project" value="InterPro"/>
</dbReference>
<evidence type="ECO:0000256" key="3">
    <source>
        <dbReference type="ARBA" id="ARBA00013011"/>
    </source>
</evidence>
<dbReference type="Pfam" id="PF00393">
    <property type="entry name" value="6PGD"/>
    <property type="match status" value="1"/>
</dbReference>
<evidence type="ECO:0000256" key="1">
    <source>
        <dbReference type="ARBA" id="ARBA00004874"/>
    </source>
</evidence>
<keyword evidence="5" id="KW-0311">Gluconate utilization</keyword>
<evidence type="ECO:0000259" key="7">
    <source>
        <dbReference type="SMART" id="SM01350"/>
    </source>
</evidence>
<dbReference type="EC" id="1.1.1.44" evidence="3"/>
<dbReference type="GO" id="GO:0004616">
    <property type="term" value="F:phosphogluconate dehydrogenase (decarboxylating) activity"/>
    <property type="evidence" value="ECO:0007669"/>
    <property type="project" value="UniProtKB-EC"/>
</dbReference>
<dbReference type="SUPFAM" id="SSF48179">
    <property type="entry name" value="6-phosphogluconate dehydrogenase C-terminal domain-like"/>
    <property type="match status" value="1"/>
</dbReference>
<dbReference type="GO" id="GO:0006098">
    <property type="term" value="P:pentose-phosphate shunt"/>
    <property type="evidence" value="ECO:0007669"/>
    <property type="project" value="UniProtKB-KW"/>
</dbReference>
<protein>
    <recommendedName>
        <fullName evidence="3">phosphogluconate dehydrogenase (NADP(+)-dependent, decarboxylating)</fullName>
        <ecNumber evidence="3">1.1.1.44</ecNumber>
    </recommendedName>
</protein>
<keyword evidence="6" id="KW-0570">Pentose shunt</keyword>
<dbReference type="NCBIfam" id="TIGR00872">
    <property type="entry name" value="gnd_rel"/>
    <property type="match status" value="1"/>
</dbReference>
<keyword evidence="9" id="KW-1185">Reference proteome</keyword>
<evidence type="ECO:0000256" key="5">
    <source>
        <dbReference type="ARBA" id="ARBA00023064"/>
    </source>
</evidence>
<evidence type="ECO:0000256" key="2">
    <source>
        <dbReference type="ARBA" id="ARBA00008419"/>
    </source>
</evidence>
<feature type="domain" description="6-phosphogluconate dehydrogenase C-terminal" evidence="7">
    <location>
        <begin position="165"/>
        <end position="297"/>
    </location>
</feature>
<evidence type="ECO:0000313" key="9">
    <source>
        <dbReference type="Proteomes" id="UP001174909"/>
    </source>
</evidence>
<dbReference type="InterPro" id="IPR006115">
    <property type="entry name" value="6PGDH_NADP-bd"/>
</dbReference>
<dbReference type="InterPro" id="IPR004849">
    <property type="entry name" value="6DGDH_YqeC"/>
</dbReference>
<dbReference type="GO" id="GO:0019521">
    <property type="term" value="P:D-gluconate metabolic process"/>
    <property type="evidence" value="ECO:0007669"/>
    <property type="project" value="UniProtKB-KW"/>
</dbReference>
<dbReference type="PANTHER" id="PTHR11811">
    <property type="entry name" value="6-PHOSPHOGLUCONATE DEHYDROGENASE"/>
    <property type="match status" value="1"/>
</dbReference>
<comment type="similarity">
    <text evidence="2">Belongs to the 6-phosphogluconate dehydrogenase family.</text>
</comment>
<comment type="pathway">
    <text evidence="1">Carbohydrate degradation; pentose phosphate pathway; D-ribulose 5-phosphate from D-glucose 6-phosphate (oxidative stage): step 3/3.</text>
</comment>
<evidence type="ECO:0000313" key="8">
    <source>
        <dbReference type="EMBL" id="CAI8015780.1"/>
    </source>
</evidence>
<sequence>MIGLGRMGGNMTQRLLAGGHHIVAYDPDEQARLSVVNAGAIEATSIDELVFHLSPPRAVWVMVPAGDVTDETIGTLSAKLTVGDTIIDGGNSNYKDTIRRAADVGDLGLTMLDVGTSGGVWGLTEGYSLMIGGDAEAYSRLEPIFQTLAPGASIGYGHVGPSGAGHFVKMVHNGIEYGMMQAFAEGFELMEAKHDLELDLAQIAHIWRYGSVVRSWLLDLTAAALDEDGSLEGIQAYVEDSGEGRWTVEESIDLAVPIPVIAASLQARFRSRQDSPFGAKLLAAMRNQFGGHSVRKSE</sequence>
<dbReference type="InterPro" id="IPR006114">
    <property type="entry name" value="6PGDH_C"/>
</dbReference>
<accession>A0AA35RQC6</accession>
<dbReference type="SUPFAM" id="SSF51735">
    <property type="entry name" value="NAD(P)-binding Rossmann-fold domains"/>
    <property type="match status" value="1"/>
</dbReference>
<dbReference type="Proteomes" id="UP001174909">
    <property type="component" value="Unassembled WGS sequence"/>
</dbReference>
<keyword evidence="4" id="KW-0560">Oxidoreductase</keyword>
<dbReference type="NCBIfam" id="NF007161">
    <property type="entry name" value="PRK09599.1"/>
    <property type="match status" value="1"/>
</dbReference>
<dbReference type="SMART" id="SM01350">
    <property type="entry name" value="6PGD"/>
    <property type="match status" value="1"/>
</dbReference>
<reference evidence="8" key="1">
    <citation type="submission" date="2023-03" db="EMBL/GenBank/DDBJ databases">
        <authorList>
            <person name="Steffen K."/>
            <person name="Cardenas P."/>
        </authorList>
    </citation>
    <scope>NUCLEOTIDE SEQUENCE</scope>
</reference>
<proteinExistence type="inferred from homology"/>
<dbReference type="InterPro" id="IPR008927">
    <property type="entry name" value="6-PGluconate_DH-like_C_sf"/>
</dbReference>
<dbReference type="InterPro" id="IPR006183">
    <property type="entry name" value="Pgluconate_DH"/>
</dbReference>
<organism evidence="8 9">
    <name type="scientific">Geodia barretti</name>
    <name type="common">Barrett's horny sponge</name>
    <dbReference type="NCBI Taxonomy" id="519541"/>
    <lineage>
        <taxon>Eukaryota</taxon>
        <taxon>Metazoa</taxon>
        <taxon>Porifera</taxon>
        <taxon>Demospongiae</taxon>
        <taxon>Heteroscleromorpha</taxon>
        <taxon>Tetractinellida</taxon>
        <taxon>Astrophorina</taxon>
        <taxon>Geodiidae</taxon>
        <taxon>Geodia</taxon>
    </lineage>
</organism>
<comment type="caution">
    <text evidence="8">The sequence shown here is derived from an EMBL/GenBank/DDBJ whole genome shotgun (WGS) entry which is preliminary data.</text>
</comment>
<evidence type="ECO:0000256" key="6">
    <source>
        <dbReference type="ARBA" id="ARBA00023126"/>
    </source>
</evidence>
<dbReference type="AlphaFoldDB" id="A0AA35RQC6"/>
<dbReference type="InterPro" id="IPR036291">
    <property type="entry name" value="NAD(P)-bd_dom_sf"/>
</dbReference>